<dbReference type="EMBL" id="JBHSPA010000043">
    <property type="protein sequence ID" value="MFC5828916.1"/>
    <property type="molecule type" value="Genomic_DNA"/>
</dbReference>
<dbReference type="Pfam" id="PF13564">
    <property type="entry name" value="DoxX_2"/>
    <property type="match status" value="1"/>
</dbReference>
<proteinExistence type="predicted"/>
<evidence type="ECO:0000256" key="1">
    <source>
        <dbReference type="ARBA" id="ARBA00004141"/>
    </source>
</evidence>
<comment type="caution">
    <text evidence="6">The sequence shown here is derived from an EMBL/GenBank/DDBJ whole genome shotgun (WGS) entry which is preliminary data.</text>
</comment>
<evidence type="ECO:0000313" key="7">
    <source>
        <dbReference type="Proteomes" id="UP001596058"/>
    </source>
</evidence>
<name>A0ABW1CT10_9ACTN</name>
<accession>A0ABW1CT10</accession>
<feature type="transmembrane region" description="Helical" evidence="5">
    <location>
        <begin position="112"/>
        <end position="128"/>
    </location>
</feature>
<organism evidence="6 7">
    <name type="scientific">Nonomuraea insulae</name>
    <dbReference type="NCBI Taxonomy" id="1616787"/>
    <lineage>
        <taxon>Bacteria</taxon>
        <taxon>Bacillati</taxon>
        <taxon>Actinomycetota</taxon>
        <taxon>Actinomycetes</taxon>
        <taxon>Streptosporangiales</taxon>
        <taxon>Streptosporangiaceae</taxon>
        <taxon>Nonomuraea</taxon>
    </lineage>
</organism>
<evidence type="ECO:0000256" key="2">
    <source>
        <dbReference type="ARBA" id="ARBA00022692"/>
    </source>
</evidence>
<keyword evidence="4 5" id="KW-0472">Membrane</keyword>
<comment type="subcellular location">
    <subcellularLocation>
        <location evidence="1">Membrane</location>
        <topology evidence="1">Multi-pass membrane protein</topology>
    </subcellularLocation>
</comment>
<dbReference type="InterPro" id="IPR032808">
    <property type="entry name" value="DoxX"/>
</dbReference>
<sequence length="149" mass="15504">MSHTQPVTAASPARTRMRAHVRTAAPWVAQVILAVQLAPAGILKVTSDPAMVEMFATIGAGQWLRYTVGVLEIVAAIGLLLPRLCGPAALGVAALMAGATITNVFLLAAPPWLPIGLLMVSALIAWARRTEIKALSRYTGRAALAGSNA</sequence>
<feature type="transmembrane region" description="Helical" evidence="5">
    <location>
        <begin position="24"/>
        <end position="43"/>
    </location>
</feature>
<keyword evidence="7" id="KW-1185">Reference proteome</keyword>
<gene>
    <name evidence="6" type="ORF">ACFPZ3_34070</name>
</gene>
<evidence type="ECO:0000313" key="6">
    <source>
        <dbReference type="EMBL" id="MFC5828916.1"/>
    </source>
</evidence>
<evidence type="ECO:0000256" key="3">
    <source>
        <dbReference type="ARBA" id="ARBA00022989"/>
    </source>
</evidence>
<dbReference type="RefSeq" id="WP_379518413.1">
    <property type="nucleotide sequence ID" value="NZ_JBHSPA010000043.1"/>
</dbReference>
<keyword evidence="3 5" id="KW-1133">Transmembrane helix</keyword>
<feature type="transmembrane region" description="Helical" evidence="5">
    <location>
        <begin position="63"/>
        <end position="81"/>
    </location>
</feature>
<reference evidence="7" key="1">
    <citation type="journal article" date="2019" name="Int. J. Syst. Evol. Microbiol.">
        <title>The Global Catalogue of Microorganisms (GCM) 10K type strain sequencing project: providing services to taxonomists for standard genome sequencing and annotation.</title>
        <authorList>
            <consortium name="The Broad Institute Genomics Platform"/>
            <consortium name="The Broad Institute Genome Sequencing Center for Infectious Disease"/>
            <person name="Wu L."/>
            <person name="Ma J."/>
        </authorList>
    </citation>
    <scope>NUCLEOTIDE SEQUENCE [LARGE SCALE GENOMIC DNA]</scope>
    <source>
        <strain evidence="7">CCUG 53903</strain>
    </source>
</reference>
<dbReference type="Proteomes" id="UP001596058">
    <property type="component" value="Unassembled WGS sequence"/>
</dbReference>
<keyword evidence="2 5" id="KW-0812">Transmembrane</keyword>
<evidence type="ECO:0000256" key="4">
    <source>
        <dbReference type="ARBA" id="ARBA00023136"/>
    </source>
</evidence>
<evidence type="ECO:0000256" key="5">
    <source>
        <dbReference type="SAM" id="Phobius"/>
    </source>
</evidence>
<protein>
    <submittedName>
        <fullName evidence="6">DoxX family protein</fullName>
    </submittedName>
</protein>